<dbReference type="Gene3D" id="3.40.190.10">
    <property type="entry name" value="Periplasmic binding protein-like II"/>
    <property type="match status" value="2"/>
</dbReference>
<reference evidence="2" key="1">
    <citation type="submission" date="2020-10" db="EMBL/GenBank/DDBJ databases">
        <authorList>
            <person name="Gilroy R."/>
        </authorList>
    </citation>
    <scope>NUCLEOTIDE SEQUENCE</scope>
    <source>
        <strain evidence="2">13766</strain>
    </source>
</reference>
<proteinExistence type="predicted"/>
<dbReference type="PROSITE" id="PS51257">
    <property type="entry name" value="PROKAR_LIPOPROTEIN"/>
    <property type="match status" value="1"/>
</dbReference>
<reference evidence="2" key="2">
    <citation type="journal article" date="2021" name="PeerJ">
        <title>Extensive microbial diversity within the chicken gut microbiome revealed by metagenomics and culture.</title>
        <authorList>
            <person name="Gilroy R."/>
            <person name="Ravi A."/>
            <person name="Getino M."/>
            <person name="Pursley I."/>
            <person name="Horton D.L."/>
            <person name="Alikhan N.F."/>
            <person name="Baker D."/>
            <person name="Gharbi K."/>
            <person name="Hall N."/>
            <person name="Watson M."/>
            <person name="Adriaenssens E.M."/>
            <person name="Foster-Nyarko E."/>
            <person name="Jarju S."/>
            <person name="Secka A."/>
            <person name="Antonio M."/>
            <person name="Oren A."/>
            <person name="Chaudhuri R.R."/>
            <person name="La Ragione R."/>
            <person name="Hildebrand F."/>
            <person name="Pallen M.J."/>
        </authorList>
    </citation>
    <scope>NUCLEOTIDE SEQUENCE</scope>
    <source>
        <strain evidence="2">13766</strain>
    </source>
</reference>
<feature type="chain" id="PRO_5039542964" evidence="1">
    <location>
        <begin position="23"/>
        <end position="522"/>
    </location>
</feature>
<comment type="caution">
    <text evidence="2">The sequence shown here is derived from an EMBL/GenBank/DDBJ whole genome shotgun (WGS) entry which is preliminary data.</text>
</comment>
<name>A0A9D1G0Y2_9FIRM</name>
<gene>
    <name evidence="2" type="ORF">IAA84_08170</name>
</gene>
<dbReference type="Proteomes" id="UP000824140">
    <property type="component" value="Unassembled WGS sequence"/>
</dbReference>
<dbReference type="Pfam" id="PF01547">
    <property type="entry name" value="SBP_bac_1"/>
    <property type="match status" value="1"/>
</dbReference>
<dbReference type="InterPro" id="IPR006059">
    <property type="entry name" value="SBP"/>
</dbReference>
<dbReference type="SUPFAM" id="SSF53850">
    <property type="entry name" value="Periplasmic binding protein-like II"/>
    <property type="match status" value="1"/>
</dbReference>
<dbReference type="EMBL" id="DVJN01000164">
    <property type="protein sequence ID" value="HIS92972.1"/>
    <property type="molecule type" value="Genomic_DNA"/>
</dbReference>
<feature type="signal peptide" evidence="1">
    <location>
        <begin position="1"/>
        <end position="22"/>
    </location>
</feature>
<dbReference type="AlphaFoldDB" id="A0A9D1G0Y2"/>
<dbReference type="PANTHER" id="PTHR43649">
    <property type="entry name" value="ARABINOSE-BINDING PROTEIN-RELATED"/>
    <property type="match status" value="1"/>
</dbReference>
<evidence type="ECO:0000313" key="3">
    <source>
        <dbReference type="Proteomes" id="UP000824140"/>
    </source>
</evidence>
<accession>A0A9D1G0Y2</accession>
<dbReference type="InterPro" id="IPR050490">
    <property type="entry name" value="Bact_solute-bd_prot1"/>
</dbReference>
<dbReference type="PANTHER" id="PTHR43649:SF12">
    <property type="entry name" value="DIACETYLCHITOBIOSE BINDING PROTEIN DASA"/>
    <property type="match status" value="1"/>
</dbReference>
<evidence type="ECO:0000256" key="1">
    <source>
        <dbReference type="SAM" id="SignalP"/>
    </source>
</evidence>
<protein>
    <submittedName>
        <fullName evidence="2">Extracellular solute-binding protein</fullName>
    </submittedName>
</protein>
<sequence length="522" mass="59921">MRKMVIWLLLAAFVLSCVPAMAETMLPYNEGDELVYTGLAADLGMENNEESPVMQAYRERTGHNVRIEWTTLGWDDWLDRLNVMCNAGNIPDILWVTPVSDFIYTYGSYGMFLNLRDYADYMPNWMEINETRSAYSSLWGTNDEIYAVTDVDEYDVGHETFFINQTALDELGAEAPSTWAEAIALMEQYKALYPDSVPFFTHMKSVEQAIMYSLNGRTGMFFNEETNAWDHALLAEDQSHYKAIVELMHEMYEKELISPEYDIMTDEQRMQIFSAGNWLICWSTGSYPGGAFNYDFDAVPYEVSNLLPPTLNEGDTRYNFVNFRADLPGDYGYLISANAKQPEVLCSLLDYMISEEASLLFNWGIEGETYEFNENGKPEYIGEYATDAQARLDAGIYNFNDLRYIMYKDRYSDFARMSDAELEGYRNLNEFFRSGQVEAWIPARNTPVMTDEQRNTVSMNLTPISTYITENVGLFVTGDRDLSEWDAFVEEAMGMGDIEAVKAAYEAGRQVIASDTRNWMEF</sequence>
<evidence type="ECO:0000313" key="2">
    <source>
        <dbReference type="EMBL" id="HIS92972.1"/>
    </source>
</evidence>
<organism evidence="2 3">
    <name type="scientific">Candidatus Alectryocaccomicrobium excrementavium</name>
    <dbReference type="NCBI Taxonomy" id="2840668"/>
    <lineage>
        <taxon>Bacteria</taxon>
        <taxon>Bacillati</taxon>
        <taxon>Bacillota</taxon>
        <taxon>Clostridia</taxon>
        <taxon>Candidatus Alectryocaccomicrobium</taxon>
    </lineage>
</organism>
<keyword evidence="1" id="KW-0732">Signal</keyword>